<evidence type="ECO:0000256" key="3">
    <source>
        <dbReference type="ARBA" id="ARBA00022946"/>
    </source>
</evidence>
<dbReference type="Pfam" id="PF13602">
    <property type="entry name" value="ADH_zinc_N_2"/>
    <property type="match status" value="1"/>
</dbReference>
<evidence type="ECO:0000259" key="6">
    <source>
        <dbReference type="SMART" id="SM00829"/>
    </source>
</evidence>
<protein>
    <recommendedName>
        <fullName evidence="6">Enoyl reductase (ER) domain-containing protein</fullName>
    </recommendedName>
</protein>
<comment type="subcellular location">
    <subcellularLocation>
        <location evidence="1">Mitochondrion</location>
    </subcellularLocation>
</comment>
<dbReference type="GO" id="GO:0016491">
    <property type="term" value="F:oxidoreductase activity"/>
    <property type="evidence" value="ECO:0007669"/>
    <property type="project" value="UniProtKB-KW"/>
</dbReference>
<dbReference type="Pfam" id="PF08240">
    <property type="entry name" value="ADH_N"/>
    <property type="match status" value="1"/>
</dbReference>
<keyword evidence="8" id="KW-1185">Reference proteome</keyword>
<feature type="domain" description="Enoyl reductase (ER)" evidence="6">
    <location>
        <begin position="16"/>
        <end position="359"/>
    </location>
</feature>
<dbReference type="CDD" id="cd08267">
    <property type="entry name" value="MDR1"/>
    <property type="match status" value="1"/>
</dbReference>
<dbReference type="EMBL" id="JAGMVJ010000001">
    <property type="protein sequence ID" value="KAH7095193.1"/>
    <property type="molecule type" value="Genomic_DNA"/>
</dbReference>
<evidence type="ECO:0000256" key="5">
    <source>
        <dbReference type="ARBA" id="ARBA00023128"/>
    </source>
</evidence>
<dbReference type="InterPro" id="IPR013154">
    <property type="entry name" value="ADH-like_N"/>
</dbReference>
<dbReference type="Proteomes" id="UP000813461">
    <property type="component" value="Unassembled WGS sequence"/>
</dbReference>
<proteinExistence type="inferred from homology"/>
<dbReference type="GO" id="GO:0005739">
    <property type="term" value="C:mitochondrion"/>
    <property type="evidence" value="ECO:0007669"/>
    <property type="project" value="UniProtKB-SubCell"/>
</dbReference>
<dbReference type="InterPro" id="IPR050700">
    <property type="entry name" value="YIM1/Zinc_Alcohol_DH_Fams"/>
</dbReference>
<gene>
    <name evidence="7" type="ORF">FB567DRAFT_566100</name>
</gene>
<dbReference type="FunFam" id="3.40.50.720:FF:000147">
    <property type="entry name" value="Reticulon-4-interacting protein 1 homolog, mitochondrial"/>
    <property type="match status" value="1"/>
</dbReference>
<dbReference type="Gene3D" id="3.90.180.10">
    <property type="entry name" value="Medium-chain alcohol dehydrogenases, catalytic domain"/>
    <property type="match status" value="1"/>
</dbReference>
<dbReference type="Gene3D" id="3.40.50.720">
    <property type="entry name" value="NAD(P)-binding Rossmann-like Domain"/>
    <property type="match status" value="1"/>
</dbReference>
<dbReference type="InterPro" id="IPR020843">
    <property type="entry name" value="ER"/>
</dbReference>
<dbReference type="AlphaFoldDB" id="A0A8K0RL43"/>
<evidence type="ECO:0000256" key="1">
    <source>
        <dbReference type="ARBA" id="ARBA00004173"/>
    </source>
</evidence>
<keyword evidence="4" id="KW-0560">Oxidoreductase</keyword>
<sequence>MALPELARTYISLTYTTPSSLPHLTQAPLPQTGPDEVLVKIHAAAINPVDIQLWGNPVIGWLKGTKEKGIGRDYSGVVVAIGDELKKSAKWRVGDEVYGLCNRPMGEGTFAQYLAVAPGEPIAKKPKSLSHEQAAAIPLVVLTAFACLDWLPSESKSPNEKRRVIVSGASGGVGIWCVQLAKKLYDCHVIGICSDRNVDFVKGLGADEVIDYGKEDVVKTLLGGRPESKKFDLYIDCVGGTHVFNYWTELLHSHGAYITIVGDKTSRETMGGPATYFTYPSQVLRHIRGFLFGPRYANVILYQKSELLEQVASMADAGQLEVVVQEIVKGILNKSEYEEAWRKVKEYMVEGRVRGKIVLAID</sequence>
<dbReference type="OrthoDB" id="201656at2759"/>
<dbReference type="PANTHER" id="PTHR11695">
    <property type="entry name" value="ALCOHOL DEHYDROGENASE RELATED"/>
    <property type="match status" value="1"/>
</dbReference>
<dbReference type="SMART" id="SM00829">
    <property type="entry name" value="PKS_ER"/>
    <property type="match status" value="1"/>
</dbReference>
<dbReference type="PANTHER" id="PTHR11695:SF647">
    <property type="entry name" value="ENOYL REDUCTASE (ER) DOMAIN-CONTAINING PROTEIN"/>
    <property type="match status" value="1"/>
</dbReference>
<reference evidence="7" key="1">
    <citation type="journal article" date="2021" name="Nat. Commun.">
        <title>Genetic determinants of endophytism in the Arabidopsis root mycobiome.</title>
        <authorList>
            <person name="Mesny F."/>
            <person name="Miyauchi S."/>
            <person name="Thiergart T."/>
            <person name="Pickel B."/>
            <person name="Atanasova L."/>
            <person name="Karlsson M."/>
            <person name="Huettel B."/>
            <person name="Barry K.W."/>
            <person name="Haridas S."/>
            <person name="Chen C."/>
            <person name="Bauer D."/>
            <person name="Andreopoulos W."/>
            <person name="Pangilinan J."/>
            <person name="LaButti K."/>
            <person name="Riley R."/>
            <person name="Lipzen A."/>
            <person name="Clum A."/>
            <person name="Drula E."/>
            <person name="Henrissat B."/>
            <person name="Kohler A."/>
            <person name="Grigoriev I.V."/>
            <person name="Martin F.M."/>
            <person name="Hacquard S."/>
        </authorList>
    </citation>
    <scope>NUCLEOTIDE SEQUENCE</scope>
    <source>
        <strain evidence="7">MPI-SDFR-AT-0120</strain>
    </source>
</reference>
<accession>A0A8K0RL43</accession>
<evidence type="ECO:0000256" key="2">
    <source>
        <dbReference type="ARBA" id="ARBA00010371"/>
    </source>
</evidence>
<keyword evidence="5" id="KW-0496">Mitochondrion</keyword>
<evidence type="ECO:0000313" key="8">
    <source>
        <dbReference type="Proteomes" id="UP000813461"/>
    </source>
</evidence>
<dbReference type="SUPFAM" id="SSF50129">
    <property type="entry name" value="GroES-like"/>
    <property type="match status" value="1"/>
</dbReference>
<dbReference type="InterPro" id="IPR011032">
    <property type="entry name" value="GroES-like_sf"/>
</dbReference>
<name>A0A8K0RL43_9PLEO</name>
<evidence type="ECO:0000256" key="4">
    <source>
        <dbReference type="ARBA" id="ARBA00023002"/>
    </source>
</evidence>
<dbReference type="InterPro" id="IPR036291">
    <property type="entry name" value="NAD(P)-bd_dom_sf"/>
</dbReference>
<comment type="similarity">
    <text evidence="2">Belongs to the zinc-containing alcohol dehydrogenase family. Quinone oxidoreductase subfamily.</text>
</comment>
<keyword evidence="3" id="KW-0809">Transit peptide</keyword>
<evidence type="ECO:0000313" key="7">
    <source>
        <dbReference type="EMBL" id="KAH7095193.1"/>
    </source>
</evidence>
<dbReference type="SUPFAM" id="SSF51735">
    <property type="entry name" value="NAD(P)-binding Rossmann-fold domains"/>
    <property type="match status" value="1"/>
</dbReference>
<organism evidence="7 8">
    <name type="scientific">Paraphoma chrysanthemicola</name>
    <dbReference type="NCBI Taxonomy" id="798071"/>
    <lineage>
        <taxon>Eukaryota</taxon>
        <taxon>Fungi</taxon>
        <taxon>Dikarya</taxon>
        <taxon>Ascomycota</taxon>
        <taxon>Pezizomycotina</taxon>
        <taxon>Dothideomycetes</taxon>
        <taxon>Pleosporomycetidae</taxon>
        <taxon>Pleosporales</taxon>
        <taxon>Pleosporineae</taxon>
        <taxon>Phaeosphaeriaceae</taxon>
        <taxon>Paraphoma</taxon>
    </lineage>
</organism>
<comment type="caution">
    <text evidence="7">The sequence shown here is derived from an EMBL/GenBank/DDBJ whole genome shotgun (WGS) entry which is preliminary data.</text>
</comment>